<dbReference type="PIRSF" id="PIRSF001093">
    <property type="entry name" value="B-hxosamndse_ab_euk"/>
    <property type="match status" value="1"/>
</dbReference>
<feature type="domain" description="Glycoside hydrolase family 20 catalytic" evidence="7">
    <location>
        <begin position="153"/>
        <end position="485"/>
    </location>
</feature>
<comment type="similarity">
    <text evidence="2">Belongs to the glycosyl hydrolase 20 family.</text>
</comment>
<dbReference type="Proteomes" id="UP001209317">
    <property type="component" value="Unassembled WGS sequence"/>
</dbReference>
<dbReference type="SUPFAM" id="SSF55545">
    <property type="entry name" value="beta-N-acetylhexosaminidase-like domain"/>
    <property type="match status" value="1"/>
</dbReference>
<dbReference type="InterPro" id="IPR015882">
    <property type="entry name" value="HEX_bac_N"/>
</dbReference>
<evidence type="ECO:0000256" key="2">
    <source>
        <dbReference type="ARBA" id="ARBA00006285"/>
    </source>
</evidence>
<evidence type="ECO:0000256" key="5">
    <source>
        <dbReference type="ARBA" id="ARBA00023295"/>
    </source>
</evidence>
<accession>A0AAE3IP06</accession>
<reference evidence="9" key="1">
    <citation type="submission" date="2022-10" db="EMBL/GenBank/DDBJ databases">
        <authorList>
            <person name="Kim H.S."/>
            <person name="Kim J.-S."/>
            <person name="Suh M.K."/>
            <person name="Eom M.K."/>
            <person name="Lee J.-S."/>
        </authorList>
    </citation>
    <scope>NUCLEOTIDE SEQUENCE</scope>
    <source>
        <strain evidence="9">LIP-5</strain>
    </source>
</reference>
<dbReference type="GO" id="GO:0004563">
    <property type="term" value="F:beta-N-acetylhexosaminidase activity"/>
    <property type="evidence" value="ECO:0007669"/>
    <property type="project" value="UniProtKB-EC"/>
</dbReference>
<dbReference type="InterPro" id="IPR017853">
    <property type="entry name" value="GH"/>
</dbReference>
<evidence type="ECO:0000313" key="10">
    <source>
        <dbReference type="Proteomes" id="UP001209317"/>
    </source>
</evidence>
<dbReference type="EC" id="3.2.1.52" evidence="3"/>
<dbReference type="Gene3D" id="3.30.379.10">
    <property type="entry name" value="Chitobiase/beta-hexosaminidase domain 2-like"/>
    <property type="match status" value="1"/>
</dbReference>
<proteinExistence type="inferred from homology"/>
<evidence type="ECO:0000259" key="8">
    <source>
        <dbReference type="Pfam" id="PF02838"/>
    </source>
</evidence>
<feature type="domain" description="Beta-hexosaminidase bacterial type N-terminal" evidence="8">
    <location>
        <begin position="24"/>
        <end position="147"/>
    </location>
</feature>
<evidence type="ECO:0000256" key="3">
    <source>
        <dbReference type="ARBA" id="ARBA00012663"/>
    </source>
</evidence>
<evidence type="ECO:0000256" key="1">
    <source>
        <dbReference type="ARBA" id="ARBA00001231"/>
    </source>
</evidence>
<dbReference type="AlphaFoldDB" id="A0AAE3IP06"/>
<dbReference type="PRINTS" id="PR00738">
    <property type="entry name" value="GLHYDRLASE20"/>
</dbReference>
<dbReference type="RefSeq" id="WP_263038140.1">
    <property type="nucleotide sequence ID" value="NZ_JAOTPL010000011.1"/>
</dbReference>
<organism evidence="9 10">
    <name type="scientific">Haoranjiania flava</name>
    <dbReference type="NCBI Taxonomy" id="1856322"/>
    <lineage>
        <taxon>Bacteria</taxon>
        <taxon>Pseudomonadati</taxon>
        <taxon>Bacteroidota</taxon>
        <taxon>Chitinophagia</taxon>
        <taxon>Chitinophagales</taxon>
        <taxon>Chitinophagaceae</taxon>
        <taxon>Haoranjiania</taxon>
    </lineage>
</organism>
<evidence type="ECO:0000256" key="6">
    <source>
        <dbReference type="PIRSR" id="PIRSR625705-1"/>
    </source>
</evidence>
<dbReference type="Gene3D" id="3.20.20.80">
    <property type="entry name" value="Glycosidases"/>
    <property type="match status" value="1"/>
</dbReference>
<dbReference type="Pfam" id="PF00728">
    <property type="entry name" value="Glyco_hydro_20"/>
    <property type="match status" value="1"/>
</dbReference>
<keyword evidence="5" id="KW-0326">Glycosidase</keyword>
<evidence type="ECO:0000256" key="4">
    <source>
        <dbReference type="ARBA" id="ARBA00022801"/>
    </source>
</evidence>
<dbReference type="SUPFAM" id="SSF51445">
    <property type="entry name" value="(Trans)glycosidases"/>
    <property type="match status" value="1"/>
</dbReference>
<dbReference type="CDD" id="cd06563">
    <property type="entry name" value="GH20_chitobiase-like"/>
    <property type="match status" value="1"/>
</dbReference>
<dbReference type="EMBL" id="JAOTPL010000011">
    <property type="protein sequence ID" value="MCU7694655.1"/>
    <property type="molecule type" value="Genomic_DNA"/>
</dbReference>
<dbReference type="InterPro" id="IPR015883">
    <property type="entry name" value="Glyco_hydro_20_cat"/>
</dbReference>
<dbReference type="PANTHER" id="PTHR22600">
    <property type="entry name" value="BETA-HEXOSAMINIDASE"/>
    <property type="match status" value="1"/>
</dbReference>
<dbReference type="InterPro" id="IPR029018">
    <property type="entry name" value="Hex-like_dom2"/>
</dbReference>
<keyword evidence="4" id="KW-0378">Hydrolase</keyword>
<dbReference type="InterPro" id="IPR025705">
    <property type="entry name" value="Beta_hexosaminidase_sua/sub"/>
</dbReference>
<dbReference type="GO" id="GO:0005975">
    <property type="term" value="P:carbohydrate metabolic process"/>
    <property type="evidence" value="ECO:0007669"/>
    <property type="project" value="InterPro"/>
</dbReference>
<gene>
    <name evidence="9" type="ORF">OD355_09025</name>
</gene>
<comment type="caution">
    <text evidence="9">The sequence shown here is derived from an EMBL/GenBank/DDBJ whole genome shotgun (WGS) entry which is preliminary data.</text>
</comment>
<dbReference type="PANTHER" id="PTHR22600:SF57">
    <property type="entry name" value="BETA-N-ACETYLHEXOSAMINIDASE"/>
    <property type="match status" value="1"/>
</dbReference>
<name>A0AAE3IP06_9BACT</name>
<dbReference type="GO" id="GO:0016020">
    <property type="term" value="C:membrane"/>
    <property type="evidence" value="ECO:0007669"/>
    <property type="project" value="TreeGrafter"/>
</dbReference>
<evidence type="ECO:0000259" key="7">
    <source>
        <dbReference type="Pfam" id="PF00728"/>
    </source>
</evidence>
<evidence type="ECO:0000313" key="9">
    <source>
        <dbReference type="EMBL" id="MCU7694655.1"/>
    </source>
</evidence>
<keyword evidence="10" id="KW-1185">Reference proteome</keyword>
<dbReference type="Pfam" id="PF02838">
    <property type="entry name" value="Glyco_hydro_20b"/>
    <property type="match status" value="1"/>
</dbReference>
<comment type="catalytic activity">
    <reaction evidence="1">
        <text>Hydrolysis of terminal non-reducing N-acetyl-D-hexosamine residues in N-acetyl-beta-D-hexosaminides.</text>
        <dbReference type="EC" id="3.2.1.52"/>
    </reaction>
</comment>
<feature type="active site" description="Proton donor" evidence="6">
    <location>
        <position position="311"/>
    </location>
</feature>
<sequence length="524" mass="60193">MKSIKIIITGLLLIVANIKARPQQPQIIPLPQQYTAVPQTFVLSKNTALVVEDKLFSEESFFLQKEILSRKAIPVSRKPAPGATTIRLRKNNKQVQQGAYSISMSASEVVISAAEEEGIFNGIISFLQLVSVNEARNGSILVNCWNIGDFPKYAWRGLMIDESRHFFGIEKIKSVLDWMAFYKLNRFHWHLTDEPAWRIEIKKYPMLALVGGIGSHTDSATVAKFYTQQQIKEVVAYAAERKIVVIPEIDMPGHARAANRAYPQFSGGGSEKYPDFTFDPGNPQTYQYLTDILREVDVLFPAKMIHLGGDEVSFGNEKWSSNAGVKKLMSQHRLKNLKDVEQYFMQRMADSLFRMNSKFLAWDEMANVKLPSDKTIIFWWRHDQKKDLQAALDNNYSVVLCPRIPFYFDFVQDSTHAVGRKWKNTYAALKDVYAFDLNEYVDKKQQQHVLGIQANVWTETIISNERLEYMMYPRISALAEAGWSATKDYDSFLKRLAPHLSLFQKSRIYYFDVFSPGRLSEPRM</sequence>
<protein>
    <recommendedName>
        <fullName evidence="3">beta-N-acetylhexosaminidase</fullName>
        <ecNumber evidence="3">3.2.1.52</ecNumber>
    </recommendedName>
</protein>
<dbReference type="GO" id="GO:0030203">
    <property type="term" value="P:glycosaminoglycan metabolic process"/>
    <property type="evidence" value="ECO:0007669"/>
    <property type="project" value="TreeGrafter"/>
</dbReference>